<evidence type="ECO:0000313" key="1">
    <source>
        <dbReference type="EMBL" id="WNM57931.1"/>
    </source>
</evidence>
<proteinExistence type="predicted"/>
<evidence type="ECO:0000313" key="2">
    <source>
        <dbReference type="Proteomes" id="UP001302719"/>
    </source>
</evidence>
<organism evidence="1 2">
    <name type="scientific">Candidatus Nitrospira allomarina</name>
    <dbReference type="NCBI Taxonomy" id="3020900"/>
    <lineage>
        <taxon>Bacteria</taxon>
        <taxon>Pseudomonadati</taxon>
        <taxon>Nitrospirota</taxon>
        <taxon>Nitrospiria</taxon>
        <taxon>Nitrospirales</taxon>
        <taxon>Nitrospiraceae</taxon>
        <taxon>Nitrospira</taxon>
    </lineage>
</organism>
<reference evidence="1 2" key="1">
    <citation type="submission" date="2023-01" db="EMBL/GenBank/DDBJ databases">
        <title>Cultivation and genomic characterization of new, ubiquitous marine nitrite-oxidizing bacteria from the Nitrospirales.</title>
        <authorList>
            <person name="Mueller A.J."/>
            <person name="Daebeler A."/>
            <person name="Herbold C.W."/>
            <person name="Kirkegaard R.H."/>
            <person name="Daims H."/>
        </authorList>
    </citation>
    <scope>NUCLEOTIDE SEQUENCE [LARGE SCALE GENOMIC DNA]</scope>
    <source>
        <strain evidence="1 2">VA</strain>
    </source>
</reference>
<dbReference type="SUPFAM" id="SSF52266">
    <property type="entry name" value="SGNH hydrolase"/>
    <property type="match status" value="1"/>
</dbReference>
<keyword evidence="2" id="KW-1185">Reference proteome</keyword>
<dbReference type="Gene3D" id="3.40.50.1110">
    <property type="entry name" value="SGNH hydrolase"/>
    <property type="match status" value="1"/>
</dbReference>
<name>A0AA96JWI5_9BACT</name>
<dbReference type="RefSeq" id="WP_312643031.1">
    <property type="nucleotide sequence ID" value="NZ_CP116967.1"/>
</dbReference>
<dbReference type="EMBL" id="CP116967">
    <property type="protein sequence ID" value="WNM57931.1"/>
    <property type="molecule type" value="Genomic_DNA"/>
</dbReference>
<evidence type="ECO:0008006" key="3">
    <source>
        <dbReference type="Google" id="ProtNLM"/>
    </source>
</evidence>
<dbReference type="InterPro" id="IPR036514">
    <property type="entry name" value="SGNH_hydro_sf"/>
</dbReference>
<dbReference type="AlphaFoldDB" id="A0AA96JWI5"/>
<sequence length="374" mass="42766">MEQGETKRRLLFSLLTLLIIFLFLESTVRGIHLYYPLFEDKISLSIDHPQFHHWHVPNASGTSVAATGEFHVPIRTNSHGMPGKERSLLKPDGIYRIALLGDSFVEGFATKEEDSISVLLENLLNKSSTKKHEVLNFGSSTFSPSLEYYLLLNLAQKFQPDMVILLFHVTDVRDDWKYEKSKVLDRDGNAMGIDGTSRKSIPYQILEKSAFMRTVVQKTKKLLRQRQLDVGQVPDLTESYFAMFKDSYTRSDQMAWDLTKSYLNRIKNWSDAAGVPFLLTVIPVGPQVEPVLKNTKGKLLFPKDWQDLKSTKMQDILRDWSIEVSGNFLDLLPHAKAFKRTNPEETLFYPLDQHFTATGNKVAATAIYKMISQK</sequence>
<dbReference type="Proteomes" id="UP001302719">
    <property type="component" value="Chromosome"/>
</dbReference>
<gene>
    <name evidence="1" type="ORF">PP769_18455</name>
</gene>
<accession>A0AA96JWI5</accession>
<dbReference type="GO" id="GO:0016788">
    <property type="term" value="F:hydrolase activity, acting on ester bonds"/>
    <property type="evidence" value="ECO:0007669"/>
    <property type="project" value="UniProtKB-ARBA"/>
</dbReference>
<dbReference type="KEGG" id="nall:PP769_18455"/>
<protein>
    <recommendedName>
        <fullName evidence="3">AlgX/AlgJ SGNH hydrolase-like domain-containing protein</fullName>
    </recommendedName>
</protein>